<protein>
    <submittedName>
        <fullName evidence="1 3">Uncharacterized protein</fullName>
    </submittedName>
</protein>
<accession>A0A183IGU0</accession>
<evidence type="ECO:0000313" key="1">
    <source>
        <dbReference type="EMBL" id="VDO99096.1"/>
    </source>
</evidence>
<evidence type="ECO:0000313" key="2">
    <source>
        <dbReference type="Proteomes" id="UP000270296"/>
    </source>
</evidence>
<dbReference type="OrthoDB" id="410381at2759"/>
<gene>
    <name evidence="1" type="ORF">SBAD_LOCUS2835</name>
</gene>
<organism evidence="3">
    <name type="scientific">Soboliphyme baturini</name>
    <dbReference type="NCBI Taxonomy" id="241478"/>
    <lineage>
        <taxon>Eukaryota</taxon>
        <taxon>Metazoa</taxon>
        <taxon>Ecdysozoa</taxon>
        <taxon>Nematoda</taxon>
        <taxon>Enoplea</taxon>
        <taxon>Dorylaimia</taxon>
        <taxon>Dioctophymatida</taxon>
        <taxon>Dioctophymatoidea</taxon>
        <taxon>Soboliphymatidae</taxon>
        <taxon>Soboliphyme</taxon>
    </lineage>
</organism>
<reference evidence="1 2" key="2">
    <citation type="submission" date="2018-11" db="EMBL/GenBank/DDBJ databases">
        <authorList>
            <consortium name="Pathogen Informatics"/>
        </authorList>
    </citation>
    <scope>NUCLEOTIDE SEQUENCE [LARGE SCALE GENOMIC DNA]</scope>
</reference>
<evidence type="ECO:0000313" key="3">
    <source>
        <dbReference type="WBParaSite" id="SBAD_0000297001-mRNA-1"/>
    </source>
</evidence>
<keyword evidence="2" id="KW-1185">Reference proteome</keyword>
<reference evidence="3" key="1">
    <citation type="submission" date="2016-06" db="UniProtKB">
        <authorList>
            <consortium name="WormBaseParasite"/>
        </authorList>
    </citation>
    <scope>IDENTIFICATION</scope>
</reference>
<name>A0A183IGU0_9BILA</name>
<dbReference type="Proteomes" id="UP000270296">
    <property type="component" value="Unassembled WGS sequence"/>
</dbReference>
<dbReference type="WBParaSite" id="SBAD_0000297001-mRNA-1">
    <property type="protein sequence ID" value="SBAD_0000297001-mRNA-1"/>
    <property type="gene ID" value="SBAD_0000297001"/>
</dbReference>
<dbReference type="AlphaFoldDB" id="A0A183IGU0"/>
<proteinExistence type="predicted"/>
<sequence>MDVTRGAELSTNHHLVVGTLRCKKWSTKRRSGGSGGRSNLRIKWEALPLVDTRAKFANNIARQFEQIPVMKTDVETKWQLFKRGLLEAATECCGYKRVDLPPGGQQRSSWRTGEVQLAVKEKKAAFKK</sequence>
<dbReference type="EMBL" id="UZAM01007430">
    <property type="protein sequence ID" value="VDO99096.1"/>
    <property type="molecule type" value="Genomic_DNA"/>
</dbReference>